<feature type="transmembrane region" description="Helical" evidence="1">
    <location>
        <begin position="74"/>
        <end position="95"/>
    </location>
</feature>
<sequence length="136" mass="14539">MWYTYSLHCSVKHQALVSCQDAGASVAAADLQLLCLFAMSPVSLDGWAPLCHFLGRPIPEEPFPYTDKFNKERVVVVVLVLVLVLVPVPVPVPVLQLPLLLLLVLLPLVVLLRVMVVIVIGAAAAAAVVVAVVVVV</sequence>
<keyword evidence="1" id="KW-0472">Membrane</keyword>
<keyword evidence="1" id="KW-1133">Transmembrane helix</keyword>
<reference evidence="2 3" key="1">
    <citation type="submission" date="2016-02" db="EMBL/GenBank/DDBJ databases">
        <title>Genome analysis of coral dinoflagellate symbionts highlights evolutionary adaptations to a symbiotic lifestyle.</title>
        <authorList>
            <person name="Aranda M."/>
            <person name="Li Y."/>
            <person name="Liew Y.J."/>
            <person name="Baumgarten S."/>
            <person name="Simakov O."/>
            <person name="Wilson M."/>
            <person name="Piel J."/>
            <person name="Ashoor H."/>
            <person name="Bougouffa S."/>
            <person name="Bajic V.B."/>
            <person name="Ryu T."/>
            <person name="Ravasi T."/>
            <person name="Bayer T."/>
            <person name="Micklem G."/>
            <person name="Kim H."/>
            <person name="Bhak J."/>
            <person name="Lajeunesse T.C."/>
            <person name="Voolstra C.R."/>
        </authorList>
    </citation>
    <scope>NUCLEOTIDE SEQUENCE [LARGE SCALE GENOMIC DNA]</scope>
    <source>
        <strain evidence="2 3">CCMP2467</strain>
    </source>
</reference>
<dbReference type="Pfam" id="PF17784">
    <property type="entry name" value="Sulfotransfer_4"/>
    <property type="match status" value="1"/>
</dbReference>
<comment type="caution">
    <text evidence="2">The sequence shown here is derived from an EMBL/GenBank/DDBJ whole genome shotgun (WGS) entry which is preliminary data.</text>
</comment>
<name>A0A1Q9BVW4_SYMMI</name>
<keyword evidence="1" id="KW-0812">Transmembrane</keyword>
<evidence type="ECO:0000313" key="2">
    <source>
        <dbReference type="EMBL" id="OLP74821.1"/>
    </source>
</evidence>
<dbReference type="InterPro" id="IPR027417">
    <property type="entry name" value="P-loop_NTPase"/>
</dbReference>
<dbReference type="Gene3D" id="3.40.50.300">
    <property type="entry name" value="P-loop containing nucleotide triphosphate hydrolases"/>
    <property type="match status" value="1"/>
</dbReference>
<evidence type="ECO:0000313" key="3">
    <source>
        <dbReference type="Proteomes" id="UP000186817"/>
    </source>
</evidence>
<accession>A0A1Q9BVW4</accession>
<evidence type="ECO:0000256" key="1">
    <source>
        <dbReference type="SAM" id="Phobius"/>
    </source>
</evidence>
<keyword evidence="3" id="KW-1185">Reference proteome</keyword>
<gene>
    <name evidence="2" type="ORF">AK812_SmicGene45534</name>
</gene>
<protein>
    <submittedName>
        <fullName evidence="2">Uncharacterized protein</fullName>
    </submittedName>
</protein>
<dbReference type="AlphaFoldDB" id="A0A1Q9BVW4"/>
<dbReference type="EMBL" id="LSRX01003168">
    <property type="protein sequence ID" value="OLP74821.1"/>
    <property type="molecule type" value="Genomic_DNA"/>
</dbReference>
<proteinExistence type="predicted"/>
<dbReference type="OrthoDB" id="408152at2759"/>
<dbReference type="Proteomes" id="UP000186817">
    <property type="component" value="Unassembled WGS sequence"/>
</dbReference>
<organism evidence="2 3">
    <name type="scientific">Symbiodinium microadriaticum</name>
    <name type="common">Dinoflagellate</name>
    <name type="synonym">Zooxanthella microadriatica</name>
    <dbReference type="NCBI Taxonomy" id="2951"/>
    <lineage>
        <taxon>Eukaryota</taxon>
        <taxon>Sar</taxon>
        <taxon>Alveolata</taxon>
        <taxon>Dinophyceae</taxon>
        <taxon>Suessiales</taxon>
        <taxon>Symbiodiniaceae</taxon>
        <taxon>Symbiodinium</taxon>
    </lineage>
</organism>
<feature type="transmembrane region" description="Helical" evidence="1">
    <location>
        <begin position="101"/>
        <end position="134"/>
    </location>
</feature>
<feature type="non-terminal residue" evidence="2">
    <location>
        <position position="136"/>
    </location>
</feature>
<dbReference type="InterPro" id="IPR040632">
    <property type="entry name" value="Sulfotransfer_4"/>
</dbReference>